<feature type="transmembrane region" description="Helical" evidence="5">
    <location>
        <begin position="252"/>
        <end position="275"/>
    </location>
</feature>
<proteinExistence type="predicted"/>
<feature type="transmembrane region" description="Helical" evidence="5">
    <location>
        <begin position="72"/>
        <end position="92"/>
    </location>
</feature>
<dbReference type="OrthoDB" id="3181223at2"/>
<feature type="transmembrane region" description="Helical" evidence="5">
    <location>
        <begin position="349"/>
        <end position="369"/>
    </location>
</feature>
<feature type="transmembrane region" description="Helical" evidence="5">
    <location>
        <begin position="36"/>
        <end position="56"/>
    </location>
</feature>
<feature type="transmembrane region" description="Helical" evidence="5">
    <location>
        <begin position="177"/>
        <end position="199"/>
    </location>
</feature>
<accession>A0A6I3SGM7</accession>
<evidence type="ECO:0000256" key="5">
    <source>
        <dbReference type="SAM" id="Phobius"/>
    </source>
</evidence>
<organism evidence="6 7">
    <name type="scientific">Heliobacterium mobile</name>
    <name type="common">Heliobacillus mobilis</name>
    <dbReference type="NCBI Taxonomy" id="28064"/>
    <lineage>
        <taxon>Bacteria</taxon>
        <taxon>Bacillati</taxon>
        <taxon>Bacillota</taxon>
        <taxon>Clostridia</taxon>
        <taxon>Eubacteriales</taxon>
        <taxon>Heliobacteriaceae</taxon>
        <taxon>Heliobacterium</taxon>
    </lineage>
</organism>
<keyword evidence="7" id="KW-1185">Reference proteome</keyword>
<dbReference type="PANTHER" id="PTHR11785:SF512">
    <property type="entry name" value="SOBREMESA, ISOFORM B"/>
    <property type="match status" value="1"/>
</dbReference>
<evidence type="ECO:0000313" key="7">
    <source>
        <dbReference type="Proteomes" id="UP000430670"/>
    </source>
</evidence>
<feature type="transmembrane region" description="Helical" evidence="5">
    <location>
        <begin position="295"/>
        <end position="316"/>
    </location>
</feature>
<evidence type="ECO:0000256" key="2">
    <source>
        <dbReference type="ARBA" id="ARBA00022692"/>
    </source>
</evidence>
<dbReference type="Pfam" id="PF13520">
    <property type="entry name" value="AA_permease_2"/>
    <property type="match status" value="1"/>
</dbReference>
<evidence type="ECO:0000256" key="3">
    <source>
        <dbReference type="ARBA" id="ARBA00022989"/>
    </source>
</evidence>
<comment type="caution">
    <text evidence="6">The sequence shown here is derived from an EMBL/GenBank/DDBJ whole genome shotgun (WGS) entry which is preliminary data.</text>
</comment>
<protein>
    <submittedName>
        <fullName evidence="6">Amino acid permease</fullName>
    </submittedName>
</protein>
<dbReference type="InterPro" id="IPR050598">
    <property type="entry name" value="AminoAcid_Transporter"/>
</dbReference>
<dbReference type="Proteomes" id="UP000430670">
    <property type="component" value="Unassembled WGS sequence"/>
</dbReference>
<feature type="transmembrane region" description="Helical" evidence="5">
    <location>
        <begin position="152"/>
        <end position="170"/>
    </location>
</feature>
<evidence type="ECO:0000256" key="1">
    <source>
        <dbReference type="ARBA" id="ARBA00004141"/>
    </source>
</evidence>
<gene>
    <name evidence="6" type="ORF">GJ688_03155</name>
</gene>
<dbReference type="GO" id="GO:0015179">
    <property type="term" value="F:L-amino acid transmembrane transporter activity"/>
    <property type="evidence" value="ECO:0007669"/>
    <property type="project" value="TreeGrafter"/>
</dbReference>
<reference evidence="6 7" key="1">
    <citation type="submission" date="2019-11" db="EMBL/GenBank/DDBJ databases">
        <title>Whole-genome sequence of a the green, strictly anaerobic photosynthetic bacterium Heliobacillus mobilis DSM 6151.</title>
        <authorList>
            <person name="Kyndt J.A."/>
            <person name="Meyer T.E."/>
        </authorList>
    </citation>
    <scope>NUCLEOTIDE SEQUENCE [LARGE SCALE GENOMIC DNA]</scope>
    <source>
        <strain evidence="6 7">DSM 6151</strain>
    </source>
</reference>
<dbReference type="PIRSF" id="PIRSF006060">
    <property type="entry name" value="AA_transporter"/>
    <property type="match status" value="1"/>
</dbReference>
<evidence type="ECO:0000256" key="4">
    <source>
        <dbReference type="ARBA" id="ARBA00023136"/>
    </source>
</evidence>
<sequence>MYKCPRGTNKRDFFRRKLWEDYTLQQNTEALLKKDIGLIVAMSIVIGSVIGSGIFMKPGKVITAAGDSSMALWAWIIGGIITLASGLTIVELSVQIPKTGGLYVYLEEVYGKVWGYLCGWVQTLIYGPAVIAALGLFFGSLVAYFFDLPATWKIWIGLSTIAFLALVNSLGTKYGGFVQSVSTAGKLIPIAAIAVFGIWKGNGQILGMASGVTERSGMGAAILATLWAYDGWALVGFVAGEMKNPAKILPRAIIIGLSVVTVAYLSVNLAMMHVLPAADIAKLGENAAGTVATNLFGGIGGKIISVGIMVSIFGCLNGKILTFPRVPLAMAERGQLPLSGLLSKVHAGFGTPIFATLSQVILAVIMIFVGDPDRLSDIAIFAIYLFYIQAFAAVFILRKRNRSLSRSYSVPAYPLIPLVAILGSGFIIVSTIMNNPLDTLMALAITVVGLPMYWYLNRNPLMAADKNLSAD</sequence>
<name>A0A6I3SGM7_HELMO</name>
<comment type="subcellular location">
    <subcellularLocation>
        <location evidence="1">Membrane</location>
        <topology evidence="1">Multi-pass membrane protein</topology>
    </subcellularLocation>
</comment>
<dbReference type="FunFam" id="1.20.1740.10:FF:000051">
    <property type="entry name" value="Amino acid permease"/>
    <property type="match status" value="1"/>
</dbReference>
<feature type="transmembrane region" description="Helical" evidence="5">
    <location>
        <begin position="410"/>
        <end position="433"/>
    </location>
</feature>
<evidence type="ECO:0000313" key="6">
    <source>
        <dbReference type="EMBL" id="MTV47976.1"/>
    </source>
</evidence>
<feature type="transmembrane region" description="Helical" evidence="5">
    <location>
        <begin position="439"/>
        <end position="456"/>
    </location>
</feature>
<dbReference type="EMBL" id="WNKU01000002">
    <property type="protein sequence ID" value="MTV47976.1"/>
    <property type="molecule type" value="Genomic_DNA"/>
</dbReference>
<dbReference type="InterPro" id="IPR002293">
    <property type="entry name" value="AA/rel_permease1"/>
</dbReference>
<keyword evidence="2 5" id="KW-0812">Transmembrane</keyword>
<dbReference type="GO" id="GO:0016020">
    <property type="term" value="C:membrane"/>
    <property type="evidence" value="ECO:0007669"/>
    <property type="project" value="UniProtKB-SubCell"/>
</dbReference>
<dbReference type="Gene3D" id="1.20.1740.10">
    <property type="entry name" value="Amino acid/polyamine transporter I"/>
    <property type="match status" value="1"/>
</dbReference>
<keyword evidence="3 5" id="KW-1133">Transmembrane helix</keyword>
<feature type="transmembrane region" description="Helical" evidence="5">
    <location>
        <begin position="219"/>
        <end position="240"/>
    </location>
</feature>
<feature type="transmembrane region" description="Helical" evidence="5">
    <location>
        <begin position="375"/>
        <end position="398"/>
    </location>
</feature>
<keyword evidence="4 5" id="KW-0472">Membrane</keyword>
<feature type="transmembrane region" description="Helical" evidence="5">
    <location>
        <begin position="113"/>
        <end position="146"/>
    </location>
</feature>
<dbReference type="PANTHER" id="PTHR11785">
    <property type="entry name" value="AMINO ACID TRANSPORTER"/>
    <property type="match status" value="1"/>
</dbReference>
<dbReference type="AlphaFoldDB" id="A0A6I3SGM7"/>